<keyword evidence="1" id="KW-0812">Transmembrane</keyword>
<dbReference type="OrthoDB" id="9812729at2"/>
<dbReference type="STRING" id="1005945.SAMN05216561_101209"/>
<keyword evidence="3" id="KW-1185">Reference proteome</keyword>
<reference evidence="2 3" key="1">
    <citation type="submission" date="2016-10" db="EMBL/GenBank/DDBJ databases">
        <authorList>
            <person name="de Groot N.N."/>
        </authorList>
    </citation>
    <scope>NUCLEOTIDE SEQUENCE [LARGE SCALE GENOMIC DNA]</scope>
    <source>
        <strain evidence="2 3">CGMCC 1.11156</strain>
    </source>
</reference>
<dbReference type="AlphaFoldDB" id="A0A1I3BM65"/>
<accession>A0A1I3BM65</accession>
<dbReference type="PANTHER" id="PTHR34351:SF1">
    <property type="entry name" value="SLR1927 PROTEIN"/>
    <property type="match status" value="1"/>
</dbReference>
<keyword evidence="1" id="KW-1133">Transmembrane helix</keyword>
<feature type="transmembrane region" description="Helical" evidence="1">
    <location>
        <begin position="40"/>
        <end position="59"/>
    </location>
</feature>
<evidence type="ECO:0000313" key="2">
    <source>
        <dbReference type="EMBL" id="SFH63196.1"/>
    </source>
</evidence>
<proteinExistence type="predicted"/>
<dbReference type="PANTHER" id="PTHR34351">
    <property type="entry name" value="SLR1927 PROTEIN-RELATED"/>
    <property type="match status" value="1"/>
</dbReference>
<sequence>MRVKQRWDEVRGVVKPLGWLVLALGVLALAAGATAGWRELTVIGVACLLLLGVSLPFLVGRTRVRVDLVLEPARVAAGATVAASIDVTNLAAGRMLPTVFDLPVGDAVHRYGIPALAAGATHQETFTVRTERRGVIGVGPATTRRGDPLGLVSRDTEWTDLQEILVRPAMIPLDALGAGLLRDLEGVETESISQSDLAFHTLREYVAGDDLRHVHWRSSAKVMASGGVSQLLVRQYLDTRRSHATIVVDDQPSSWAPGERGADEFETAMSATASIIVRAVLDDFEASFVCGHHASSGVDGHLALDAVCRAVTGRVGLIPAARRAADIAHDTSLLFLVTGGAAPFEDVLRASAAFPPEVRRIAIVVEATATATVTETGGLTVLRVGTLEDLPGLLHWSAR</sequence>
<keyword evidence="1" id="KW-0472">Membrane</keyword>
<gene>
    <name evidence="2" type="ORF">SAMN05216561_101209</name>
</gene>
<organism evidence="2 3">
    <name type="scientific">Nocardioides psychrotolerans</name>
    <dbReference type="NCBI Taxonomy" id="1005945"/>
    <lineage>
        <taxon>Bacteria</taxon>
        <taxon>Bacillati</taxon>
        <taxon>Actinomycetota</taxon>
        <taxon>Actinomycetes</taxon>
        <taxon>Propionibacteriales</taxon>
        <taxon>Nocardioidaceae</taxon>
        <taxon>Nocardioides</taxon>
    </lineage>
</organism>
<dbReference type="EMBL" id="FOQG01000001">
    <property type="protein sequence ID" value="SFH63196.1"/>
    <property type="molecule type" value="Genomic_DNA"/>
</dbReference>
<dbReference type="RefSeq" id="WP_091109678.1">
    <property type="nucleotide sequence ID" value="NZ_BKAF01000001.1"/>
</dbReference>
<name>A0A1I3BM65_9ACTN</name>
<feature type="transmembrane region" description="Helical" evidence="1">
    <location>
        <begin position="12"/>
        <end position="34"/>
    </location>
</feature>
<protein>
    <submittedName>
        <fullName evidence="2">Uncharacterized protein</fullName>
    </submittedName>
</protein>
<evidence type="ECO:0000256" key="1">
    <source>
        <dbReference type="SAM" id="Phobius"/>
    </source>
</evidence>
<evidence type="ECO:0000313" key="3">
    <source>
        <dbReference type="Proteomes" id="UP000198649"/>
    </source>
</evidence>
<dbReference type="Proteomes" id="UP000198649">
    <property type="component" value="Unassembled WGS sequence"/>
</dbReference>